<sequence length="28" mass="3196">MSDEKTATNQQLEQTERLEAQIKSADMV</sequence>
<dbReference type="AlphaFoldDB" id="A0A9N8PWN2"/>
<dbReference type="Proteomes" id="UP000745764">
    <property type="component" value="Unassembled WGS sequence"/>
</dbReference>
<keyword evidence="3" id="KW-1185">Reference proteome</keyword>
<dbReference type="EMBL" id="CAINUL010000019">
    <property type="protein sequence ID" value="CAD0115463.1"/>
    <property type="molecule type" value="Genomic_DNA"/>
</dbReference>
<evidence type="ECO:0000256" key="1">
    <source>
        <dbReference type="SAM" id="MobiDB-lite"/>
    </source>
</evidence>
<proteinExistence type="predicted"/>
<gene>
    <name evidence="2" type="ORF">AWRI4620_LOCUS9718</name>
</gene>
<reference evidence="2" key="1">
    <citation type="submission" date="2020-06" db="EMBL/GenBank/DDBJ databases">
        <authorList>
            <person name="Onetto C."/>
        </authorList>
    </citation>
    <scope>NUCLEOTIDE SEQUENCE</scope>
</reference>
<evidence type="ECO:0000313" key="3">
    <source>
        <dbReference type="Proteomes" id="UP000745764"/>
    </source>
</evidence>
<accession>A0A9N8PWN2</accession>
<protein>
    <submittedName>
        <fullName evidence="2">Uncharacterized protein</fullName>
    </submittedName>
</protein>
<name>A0A9N8PWN2_9PEZI</name>
<comment type="caution">
    <text evidence="2">The sequence shown here is derived from an EMBL/GenBank/DDBJ whole genome shotgun (WGS) entry which is preliminary data.</text>
</comment>
<evidence type="ECO:0000313" key="2">
    <source>
        <dbReference type="EMBL" id="CAD0115463.1"/>
    </source>
</evidence>
<organism evidence="2 3">
    <name type="scientific">Aureobasidium uvarum</name>
    <dbReference type="NCBI Taxonomy" id="2773716"/>
    <lineage>
        <taxon>Eukaryota</taxon>
        <taxon>Fungi</taxon>
        <taxon>Dikarya</taxon>
        <taxon>Ascomycota</taxon>
        <taxon>Pezizomycotina</taxon>
        <taxon>Dothideomycetes</taxon>
        <taxon>Dothideomycetidae</taxon>
        <taxon>Dothideales</taxon>
        <taxon>Saccotheciaceae</taxon>
        <taxon>Aureobasidium</taxon>
    </lineage>
</organism>
<feature type="region of interest" description="Disordered" evidence="1">
    <location>
        <begin position="1"/>
        <end position="28"/>
    </location>
</feature>